<dbReference type="EMBL" id="LT550664">
    <property type="protein sequence ID" value="SAL96144.1"/>
    <property type="molecule type" value="Genomic_DNA"/>
</dbReference>
<evidence type="ECO:0000313" key="3">
    <source>
        <dbReference type="Proteomes" id="UP000078561"/>
    </source>
</evidence>
<accession>A0A163IYT2</accession>
<name>A0A163IYT2_ABSGL</name>
<dbReference type="AlphaFoldDB" id="A0A163IYT2"/>
<dbReference type="Proteomes" id="UP000078561">
    <property type="component" value="Unassembled WGS sequence"/>
</dbReference>
<evidence type="ECO:0000313" key="2">
    <source>
        <dbReference type="EMBL" id="SAL96144.1"/>
    </source>
</evidence>
<organism evidence="2">
    <name type="scientific">Absidia glauca</name>
    <name type="common">Pin mould</name>
    <dbReference type="NCBI Taxonomy" id="4829"/>
    <lineage>
        <taxon>Eukaryota</taxon>
        <taxon>Fungi</taxon>
        <taxon>Fungi incertae sedis</taxon>
        <taxon>Mucoromycota</taxon>
        <taxon>Mucoromycotina</taxon>
        <taxon>Mucoromycetes</taxon>
        <taxon>Mucorales</taxon>
        <taxon>Cunninghamellaceae</taxon>
        <taxon>Absidia</taxon>
    </lineage>
</organism>
<proteinExistence type="predicted"/>
<keyword evidence="3" id="KW-1185">Reference proteome</keyword>
<gene>
    <name evidence="2" type="primary">ABSGL_01514.1 scaffold 1595</name>
</gene>
<evidence type="ECO:0000256" key="1">
    <source>
        <dbReference type="SAM" id="MobiDB-lite"/>
    </source>
</evidence>
<protein>
    <submittedName>
        <fullName evidence="2">Uncharacterized protein</fullName>
    </submittedName>
</protein>
<sequence>MAPGTTSTFRRWRSRSWKSSTSAVQSIGWPLFQPGKGGRSSSSSRWYNMSFFEPTEKVTRDGEGGVVDADAGADAGAGAGAGADADAGAGAAEIAIDILC</sequence>
<reference evidence="2" key="1">
    <citation type="submission" date="2016-04" db="EMBL/GenBank/DDBJ databases">
        <authorList>
            <person name="Evans L.H."/>
            <person name="Alamgir A."/>
            <person name="Owens N."/>
            <person name="Weber N.D."/>
            <person name="Virtaneva K."/>
            <person name="Barbian K."/>
            <person name="Babar A."/>
            <person name="Rosenke K."/>
        </authorList>
    </citation>
    <scope>NUCLEOTIDE SEQUENCE [LARGE SCALE GENOMIC DNA]</scope>
    <source>
        <strain evidence="2">CBS 101.48</strain>
    </source>
</reference>
<feature type="region of interest" description="Disordered" evidence="1">
    <location>
        <begin position="1"/>
        <end position="21"/>
    </location>
</feature>
<dbReference type="InParanoid" id="A0A163IYT2"/>